<proteinExistence type="predicted"/>
<sequence>MIGFKVSSSNYSFFKNADKFIISEIIFAEIRGFITLSAVKSLQFVSMWIRGHRFSHLKVLESYCKLLICFPRRTKVWVIIFSNDSLQPYNLEQRSNPHSLNRAVELTGSSQSIAKVEMRMEALALSRGGWRLPGQQDGLNNLRFKCQTTRFFVSYVCLFDEAGKLLGSASSPIQIWKEGDCVELLWMKENLQESWSMAWRWMDISSG</sequence>
<evidence type="ECO:0000313" key="1">
    <source>
        <dbReference type="EMBL" id="KAF5816549.1"/>
    </source>
</evidence>
<organism evidence="1 2">
    <name type="scientific">Helianthus annuus</name>
    <name type="common">Common sunflower</name>
    <dbReference type="NCBI Taxonomy" id="4232"/>
    <lineage>
        <taxon>Eukaryota</taxon>
        <taxon>Viridiplantae</taxon>
        <taxon>Streptophyta</taxon>
        <taxon>Embryophyta</taxon>
        <taxon>Tracheophyta</taxon>
        <taxon>Spermatophyta</taxon>
        <taxon>Magnoliopsida</taxon>
        <taxon>eudicotyledons</taxon>
        <taxon>Gunneridae</taxon>
        <taxon>Pentapetalae</taxon>
        <taxon>asterids</taxon>
        <taxon>campanulids</taxon>
        <taxon>Asterales</taxon>
        <taxon>Asteraceae</taxon>
        <taxon>Asteroideae</taxon>
        <taxon>Heliantheae alliance</taxon>
        <taxon>Heliantheae</taxon>
        <taxon>Helianthus</taxon>
    </lineage>
</organism>
<dbReference type="Proteomes" id="UP000215914">
    <property type="component" value="Unassembled WGS sequence"/>
</dbReference>
<reference evidence="1" key="2">
    <citation type="submission" date="2020-06" db="EMBL/GenBank/DDBJ databases">
        <title>Helianthus annuus Genome sequencing and assembly Release 2.</title>
        <authorList>
            <person name="Gouzy J."/>
            <person name="Langlade N."/>
            <person name="Munos S."/>
        </authorList>
    </citation>
    <scope>NUCLEOTIDE SEQUENCE</scope>
    <source>
        <tissue evidence="1">Leaves</tissue>
    </source>
</reference>
<evidence type="ECO:0000313" key="2">
    <source>
        <dbReference type="Proteomes" id="UP000215914"/>
    </source>
</evidence>
<dbReference type="AlphaFoldDB" id="A0A9K3JK43"/>
<gene>
    <name evidence="1" type="ORF">HanXRQr2_Chr03g0135521</name>
</gene>
<protein>
    <submittedName>
        <fullName evidence="1">Uncharacterized protein</fullName>
    </submittedName>
</protein>
<keyword evidence="2" id="KW-1185">Reference proteome</keyword>
<comment type="caution">
    <text evidence="1">The sequence shown here is derived from an EMBL/GenBank/DDBJ whole genome shotgun (WGS) entry which is preliminary data.</text>
</comment>
<reference evidence="1" key="1">
    <citation type="journal article" date="2017" name="Nature">
        <title>The sunflower genome provides insights into oil metabolism, flowering and Asterid evolution.</title>
        <authorList>
            <person name="Badouin H."/>
            <person name="Gouzy J."/>
            <person name="Grassa C.J."/>
            <person name="Murat F."/>
            <person name="Staton S.E."/>
            <person name="Cottret L."/>
            <person name="Lelandais-Briere C."/>
            <person name="Owens G.L."/>
            <person name="Carrere S."/>
            <person name="Mayjonade B."/>
            <person name="Legrand L."/>
            <person name="Gill N."/>
            <person name="Kane N.C."/>
            <person name="Bowers J.E."/>
            <person name="Hubner S."/>
            <person name="Bellec A."/>
            <person name="Berard A."/>
            <person name="Berges H."/>
            <person name="Blanchet N."/>
            <person name="Boniface M.C."/>
            <person name="Brunel D."/>
            <person name="Catrice O."/>
            <person name="Chaidir N."/>
            <person name="Claudel C."/>
            <person name="Donnadieu C."/>
            <person name="Faraut T."/>
            <person name="Fievet G."/>
            <person name="Helmstetter N."/>
            <person name="King M."/>
            <person name="Knapp S.J."/>
            <person name="Lai Z."/>
            <person name="Le Paslier M.C."/>
            <person name="Lippi Y."/>
            <person name="Lorenzon L."/>
            <person name="Mandel J.R."/>
            <person name="Marage G."/>
            <person name="Marchand G."/>
            <person name="Marquand E."/>
            <person name="Bret-Mestries E."/>
            <person name="Morien E."/>
            <person name="Nambeesan S."/>
            <person name="Nguyen T."/>
            <person name="Pegot-Espagnet P."/>
            <person name="Pouilly N."/>
            <person name="Raftis F."/>
            <person name="Sallet E."/>
            <person name="Schiex T."/>
            <person name="Thomas J."/>
            <person name="Vandecasteele C."/>
            <person name="Vares D."/>
            <person name="Vear F."/>
            <person name="Vautrin S."/>
            <person name="Crespi M."/>
            <person name="Mangin B."/>
            <person name="Burke J.M."/>
            <person name="Salse J."/>
            <person name="Munos S."/>
            <person name="Vincourt P."/>
            <person name="Rieseberg L.H."/>
            <person name="Langlade N.B."/>
        </authorList>
    </citation>
    <scope>NUCLEOTIDE SEQUENCE</scope>
    <source>
        <tissue evidence="1">Leaves</tissue>
    </source>
</reference>
<name>A0A9K3JK43_HELAN</name>
<dbReference type="EMBL" id="MNCJ02000318">
    <property type="protein sequence ID" value="KAF5816549.1"/>
    <property type="molecule type" value="Genomic_DNA"/>
</dbReference>
<accession>A0A9K3JK43</accession>
<dbReference type="Gramene" id="mRNA:HanXRQr2_Chr03g0135521">
    <property type="protein sequence ID" value="mRNA:HanXRQr2_Chr03g0135521"/>
    <property type="gene ID" value="HanXRQr2_Chr03g0135521"/>
</dbReference>